<evidence type="ECO:0000313" key="6">
    <source>
        <dbReference type="RefSeq" id="XP_020548369.1"/>
    </source>
</evidence>
<dbReference type="UniPathway" id="UPA00196"/>
<evidence type="ECO:0000256" key="2">
    <source>
        <dbReference type="ARBA" id="ARBA00012176"/>
    </source>
</evidence>
<dbReference type="AlphaFoldDB" id="A0A8M8UWV1"/>
<dbReference type="RefSeq" id="XP_020548370.1">
    <property type="nucleotide sequence ID" value="XM_020692711.1"/>
</dbReference>
<evidence type="ECO:0000256" key="3">
    <source>
        <dbReference type="SAM" id="SignalP"/>
    </source>
</evidence>
<dbReference type="GeneID" id="105158225"/>
<evidence type="ECO:0000313" key="7">
    <source>
        <dbReference type="RefSeq" id="XP_020548370.1"/>
    </source>
</evidence>
<dbReference type="Gene3D" id="3.40.50.10320">
    <property type="entry name" value="LmbE-like"/>
    <property type="match status" value="1"/>
</dbReference>
<evidence type="ECO:0000313" key="9">
    <source>
        <dbReference type="RefSeq" id="XP_020548372.1"/>
    </source>
</evidence>
<evidence type="ECO:0000313" key="8">
    <source>
        <dbReference type="RefSeq" id="XP_020548371.1"/>
    </source>
</evidence>
<feature type="chain" id="PRO_5044692963" description="N-acetylglucosaminylphosphatidylinositol deacetylase" evidence="3">
    <location>
        <begin position="25"/>
        <end position="275"/>
    </location>
</feature>
<dbReference type="EC" id="3.5.1.89" evidence="2"/>
<sequence>MAWVALILSVVVLWVASLCKILQGSSSASKSTFLKEGGSTRRRNVLLVIAHPDDESMFFAPVINYLVSEGHNVHILCMSTGFVNILRVQDKILVASVGNADGMGSIRKEELYLASAVLKIPTWQVYILDHQDLQDGFGKVWDWNLLSSIIDKEMSAHSIDLIITFDEYGISGHCNHCDVHQGVRKLVHDTSGRHFEAWELVSTNIVRKYIGPVDIWLSILLGRCLKTGQSHCLLNLYPRRSYDAMAQHSSQWVWYRKLFVAFSSYTYVNTLKKIA</sequence>
<dbReference type="GO" id="GO:0000225">
    <property type="term" value="F:N-acetylglucosaminylphosphatidylinositol deacetylase activity"/>
    <property type="evidence" value="ECO:0007669"/>
    <property type="project" value="UniProtKB-EC"/>
</dbReference>
<proteinExistence type="inferred from homology"/>
<dbReference type="InterPro" id="IPR024078">
    <property type="entry name" value="LmbE-like_dom_sf"/>
</dbReference>
<gene>
    <name evidence="5 6 7 8 9" type="primary">LOC105158225</name>
</gene>
<dbReference type="GO" id="GO:0006506">
    <property type="term" value="P:GPI anchor biosynthetic process"/>
    <property type="evidence" value="ECO:0007669"/>
    <property type="project" value="UniProtKB-UniPathway"/>
</dbReference>
<dbReference type="RefSeq" id="XP_020548371.1">
    <property type="nucleotide sequence ID" value="XM_020692712.1"/>
</dbReference>
<comment type="similarity">
    <text evidence="1">Belongs to the PIGL family.</text>
</comment>
<dbReference type="PANTHER" id="PTHR12993">
    <property type="entry name" value="N-ACETYLGLUCOSAMINYL-PHOSPHATIDYLINOSITOL DE-N-ACETYLASE-RELATED"/>
    <property type="match status" value="1"/>
</dbReference>
<evidence type="ECO:0000313" key="4">
    <source>
        <dbReference type="Proteomes" id="UP000504604"/>
    </source>
</evidence>
<dbReference type="GO" id="GO:0016020">
    <property type="term" value="C:membrane"/>
    <property type="evidence" value="ECO:0007669"/>
    <property type="project" value="GOC"/>
</dbReference>
<dbReference type="SUPFAM" id="SSF102588">
    <property type="entry name" value="LmbE-like"/>
    <property type="match status" value="1"/>
</dbReference>
<keyword evidence="3" id="KW-0732">Signal</keyword>
<protein>
    <recommendedName>
        <fullName evidence="2">N-acetylglucosaminylphosphatidylinositol deacetylase</fullName>
        <ecNumber evidence="2">3.5.1.89</ecNumber>
    </recommendedName>
</protein>
<accession>A0A8M8UWV1</accession>
<dbReference type="InterPro" id="IPR003737">
    <property type="entry name" value="GlcNAc_PI_deacetylase-related"/>
</dbReference>
<evidence type="ECO:0000313" key="5">
    <source>
        <dbReference type="RefSeq" id="XP_020548368.1"/>
    </source>
</evidence>
<keyword evidence="4" id="KW-1185">Reference proteome</keyword>
<reference evidence="5 6" key="1">
    <citation type="submission" date="2025-04" db="UniProtKB">
        <authorList>
            <consortium name="RefSeq"/>
        </authorList>
    </citation>
    <scope>IDENTIFICATION</scope>
</reference>
<dbReference type="Pfam" id="PF02585">
    <property type="entry name" value="PIG-L"/>
    <property type="match status" value="1"/>
</dbReference>
<dbReference type="Proteomes" id="UP000504604">
    <property type="component" value="Linkage group LG3"/>
</dbReference>
<dbReference type="RefSeq" id="XP_020548372.1">
    <property type="nucleotide sequence ID" value="XM_020692713.1"/>
</dbReference>
<dbReference type="GO" id="GO:0005783">
    <property type="term" value="C:endoplasmic reticulum"/>
    <property type="evidence" value="ECO:0007669"/>
    <property type="project" value="TreeGrafter"/>
</dbReference>
<dbReference type="RefSeq" id="XP_020548368.1">
    <property type="nucleotide sequence ID" value="XM_020692709.1"/>
</dbReference>
<name>A0A8M8UWV1_SESIN</name>
<dbReference type="PANTHER" id="PTHR12993:SF11">
    <property type="entry name" value="N-ACETYLGLUCOSAMINYL-PHOSPHATIDYLINOSITOL DE-N-ACETYLASE"/>
    <property type="match status" value="1"/>
</dbReference>
<evidence type="ECO:0000256" key="1">
    <source>
        <dbReference type="ARBA" id="ARBA00006066"/>
    </source>
</evidence>
<feature type="signal peptide" evidence="3">
    <location>
        <begin position="1"/>
        <end position="24"/>
    </location>
</feature>
<dbReference type="RefSeq" id="XP_020548369.1">
    <property type="nucleotide sequence ID" value="XM_020692710.1"/>
</dbReference>
<dbReference type="OrthoDB" id="440160at2759"/>
<organism evidence="4 8">
    <name type="scientific">Sesamum indicum</name>
    <name type="common">Oriental sesame</name>
    <name type="synonym">Sesamum orientale</name>
    <dbReference type="NCBI Taxonomy" id="4182"/>
    <lineage>
        <taxon>Eukaryota</taxon>
        <taxon>Viridiplantae</taxon>
        <taxon>Streptophyta</taxon>
        <taxon>Embryophyta</taxon>
        <taxon>Tracheophyta</taxon>
        <taxon>Spermatophyta</taxon>
        <taxon>Magnoliopsida</taxon>
        <taxon>eudicotyledons</taxon>
        <taxon>Gunneridae</taxon>
        <taxon>Pentapetalae</taxon>
        <taxon>asterids</taxon>
        <taxon>lamiids</taxon>
        <taxon>Lamiales</taxon>
        <taxon>Pedaliaceae</taxon>
        <taxon>Sesamum</taxon>
    </lineage>
</organism>